<comment type="similarity">
    <text evidence="5">Belongs to the class-II pyridoxal-phosphate-dependent aminotransferase family.</text>
</comment>
<evidence type="ECO:0000256" key="3">
    <source>
        <dbReference type="ARBA" id="ARBA00022679"/>
    </source>
</evidence>
<dbReference type="Proteomes" id="UP000266292">
    <property type="component" value="Chromosome"/>
</dbReference>
<dbReference type="KEGG" id="pact:CA264_07040"/>
<evidence type="ECO:0000256" key="2">
    <source>
        <dbReference type="ARBA" id="ARBA00005189"/>
    </source>
</evidence>
<evidence type="ECO:0000313" key="8">
    <source>
        <dbReference type="Proteomes" id="UP000266292"/>
    </source>
</evidence>
<keyword evidence="4 5" id="KW-0663">Pyridoxal phosphate</keyword>
<proteinExistence type="inferred from homology"/>
<dbReference type="InterPro" id="IPR015422">
    <property type="entry name" value="PyrdxlP-dep_Trfase_small"/>
</dbReference>
<evidence type="ECO:0000256" key="1">
    <source>
        <dbReference type="ARBA" id="ARBA00001933"/>
    </source>
</evidence>
<protein>
    <submittedName>
        <fullName evidence="7">8-amino-7-oxononanoate synthase</fullName>
    </submittedName>
</protein>
<organism evidence="7 8">
    <name type="scientific">Pontibacter actiniarum</name>
    <dbReference type="NCBI Taxonomy" id="323450"/>
    <lineage>
        <taxon>Bacteria</taxon>
        <taxon>Pseudomonadati</taxon>
        <taxon>Bacteroidota</taxon>
        <taxon>Cytophagia</taxon>
        <taxon>Cytophagales</taxon>
        <taxon>Hymenobacteraceae</taxon>
        <taxon>Pontibacter</taxon>
    </lineage>
</organism>
<dbReference type="AlphaFoldDB" id="A0A1X9YY18"/>
<dbReference type="OrthoDB" id="9807157at2"/>
<dbReference type="PROSITE" id="PS00599">
    <property type="entry name" value="AA_TRANSFER_CLASS_2"/>
    <property type="match status" value="1"/>
</dbReference>
<dbReference type="PANTHER" id="PTHR13693:SF3">
    <property type="entry name" value="LD36009P"/>
    <property type="match status" value="1"/>
</dbReference>
<dbReference type="GO" id="GO:0016740">
    <property type="term" value="F:transferase activity"/>
    <property type="evidence" value="ECO:0007669"/>
    <property type="project" value="UniProtKB-KW"/>
</dbReference>
<name>A0A1X9YY18_9BACT</name>
<dbReference type="InterPro" id="IPR004839">
    <property type="entry name" value="Aminotransferase_I/II_large"/>
</dbReference>
<dbReference type="InterPro" id="IPR050087">
    <property type="entry name" value="AON_synthase_class-II"/>
</dbReference>
<dbReference type="Gene3D" id="3.90.1150.10">
    <property type="entry name" value="Aspartate Aminotransferase, domain 1"/>
    <property type="match status" value="1"/>
</dbReference>
<sequence length="413" mass="44735">MGNLLRQRILAREKSAAYHAAERAQAQGAYPYFRSIESAQDTEVIIEGRKVLMFGSNAYLGLTNHPKVKEAAIQAVEQYGTGCAGSRFLNGTLDIHLELERRLAEYVGKDAALVFSTGFQVNLGVISSLTGRNDYIVLDEFNHASIIDGSRLSFSKVIKYKHNDMQDLEQKLSKLPAEALKLIVVDGVFSMEGDIVKLPELVALAERYGGSIMVDDAHGLGVIGERGAGTASHFGLTDQVDLIMGTFSKSLASLGGFIAADNDTIQYLKHHARSLIFSASMSPASVASTIAALDVIQSEPERIEQLWANTNYAMELLRAAGLELGPTETPIIPIYVRDNDHTFQVTKVLQDNGIFVNPVVAPAVPADSTLIRLSVMATHTFSQIEEAATKIADAFKLLGINTRNASYEASTAS</sequence>
<comment type="pathway">
    <text evidence="2">Lipid metabolism.</text>
</comment>
<evidence type="ECO:0000256" key="4">
    <source>
        <dbReference type="ARBA" id="ARBA00022898"/>
    </source>
</evidence>
<comment type="cofactor">
    <cofactor evidence="1 5">
        <name>pyridoxal 5'-phosphate</name>
        <dbReference type="ChEBI" id="CHEBI:597326"/>
    </cofactor>
</comment>
<dbReference type="Pfam" id="PF00155">
    <property type="entry name" value="Aminotran_1_2"/>
    <property type="match status" value="1"/>
</dbReference>
<dbReference type="EMBL" id="CP021235">
    <property type="protein sequence ID" value="ARS37759.1"/>
    <property type="molecule type" value="Genomic_DNA"/>
</dbReference>
<dbReference type="GO" id="GO:0030170">
    <property type="term" value="F:pyridoxal phosphate binding"/>
    <property type="evidence" value="ECO:0007669"/>
    <property type="project" value="InterPro"/>
</dbReference>
<dbReference type="PANTHER" id="PTHR13693">
    <property type="entry name" value="CLASS II AMINOTRANSFERASE/8-AMINO-7-OXONONANOATE SYNTHASE"/>
    <property type="match status" value="1"/>
</dbReference>
<dbReference type="RefSeq" id="WP_025605827.1">
    <property type="nucleotide sequence ID" value="NZ_CP021235.1"/>
</dbReference>
<dbReference type="InterPro" id="IPR015424">
    <property type="entry name" value="PyrdxlP-dep_Trfase"/>
</dbReference>
<dbReference type="CDD" id="cd06454">
    <property type="entry name" value="KBL_like"/>
    <property type="match status" value="1"/>
</dbReference>
<dbReference type="InterPro" id="IPR001917">
    <property type="entry name" value="Aminotrans_II_pyridoxalP_BS"/>
</dbReference>
<gene>
    <name evidence="7" type="ORF">CA264_07040</name>
</gene>
<evidence type="ECO:0000259" key="6">
    <source>
        <dbReference type="Pfam" id="PF00155"/>
    </source>
</evidence>
<dbReference type="Gene3D" id="3.40.640.10">
    <property type="entry name" value="Type I PLP-dependent aspartate aminotransferase-like (Major domain)"/>
    <property type="match status" value="1"/>
</dbReference>
<dbReference type="InterPro" id="IPR015421">
    <property type="entry name" value="PyrdxlP-dep_Trfase_major"/>
</dbReference>
<keyword evidence="3" id="KW-0808">Transferase</keyword>
<dbReference type="SUPFAM" id="SSF53383">
    <property type="entry name" value="PLP-dependent transferases"/>
    <property type="match status" value="1"/>
</dbReference>
<keyword evidence="8" id="KW-1185">Reference proteome</keyword>
<feature type="domain" description="Aminotransferase class I/classII large" evidence="6">
    <location>
        <begin position="50"/>
        <end position="391"/>
    </location>
</feature>
<evidence type="ECO:0000256" key="5">
    <source>
        <dbReference type="RuleBase" id="RU003693"/>
    </source>
</evidence>
<evidence type="ECO:0000313" key="7">
    <source>
        <dbReference type="EMBL" id="ARS37759.1"/>
    </source>
</evidence>
<dbReference type="NCBIfam" id="NF047600">
    <property type="entry name" value="SerpalmtaseCFB"/>
    <property type="match status" value="1"/>
</dbReference>
<dbReference type="STRING" id="709015.GCA_000472485_01408"/>
<reference evidence="8" key="1">
    <citation type="submission" date="2017-05" db="EMBL/GenBank/DDBJ databases">
        <authorList>
            <person name="Ray J."/>
            <person name="Price M."/>
            <person name="Deutschbauer A."/>
        </authorList>
    </citation>
    <scope>NUCLEOTIDE SEQUENCE [LARGE SCALE GENOMIC DNA]</scope>
    <source>
        <strain evidence="8">DSM 19842</strain>
    </source>
</reference>
<accession>A0A1X9YY18</accession>